<evidence type="ECO:0000256" key="1">
    <source>
        <dbReference type="ARBA" id="ARBA00023186"/>
    </source>
</evidence>
<dbReference type="Pfam" id="PF01556">
    <property type="entry name" value="DnaJ_C"/>
    <property type="match status" value="2"/>
</dbReference>
<dbReference type="PANTHER" id="PTHR24078">
    <property type="entry name" value="DNAJ HOMOLOG SUBFAMILY C MEMBER"/>
    <property type="match status" value="1"/>
</dbReference>
<feature type="compositionally biased region" description="Basic and acidic residues" evidence="2">
    <location>
        <begin position="48"/>
        <end position="60"/>
    </location>
</feature>
<sequence length="412" mass="46486">MQVITKKYKKLALAFHPDKNKEPGAEAKFKEISEAYRVLSQQENKSPSSDEKKDANSRTTEDPFEQYFGKDFFKSYRRGQSHPFSSNFSSGPKKDPPVFHNVYVTLEEIFRGTTKNVRIDRLVVDIFGCRTESPVFTMKIEPGCPANFKFTFPVSGDRTPGNIPADFIFVVKENRHHLFTRKKENLLYTKVVPPCETVVGSVLDIPTIGGGTYKLVVQDEIKPNSKIKLPYFGLPFFDTPTVRGDLVVDFVILQPFYPYTSIITKTLEITLEEVLTGTTKSVKVAKLSPYSTKEVTLQVTVKPGATSDDVICFPNERVNFVVKVLPHATFVRQGNDLLYVDRGLQREAQNRSKLNIPTIDGSFIVVDSVLSGTRRIKNLGLPKKSDPTCRGDLIISFEYPNRASPKKIDRVQ</sequence>
<evidence type="ECO:0000313" key="5">
    <source>
        <dbReference type="Proteomes" id="UP000835052"/>
    </source>
</evidence>
<dbReference type="InterPro" id="IPR002939">
    <property type="entry name" value="DnaJ_C"/>
</dbReference>
<proteinExistence type="predicted"/>
<dbReference type="InterPro" id="IPR001623">
    <property type="entry name" value="DnaJ_domain"/>
</dbReference>
<reference evidence="4" key="1">
    <citation type="submission" date="2020-10" db="EMBL/GenBank/DDBJ databases">
        <authorList>
            <person name="Kikuchi T."/>
        </authorList>
    </citation>
    <scope>NUCLEOTIDE SEQUENCE</scope>
    <source>
        <strain evidence="4">NKZ352</strain>
    </source>
</reference>
<dbReference type="AlphaFoldDB" id="A0A8S1GUJ8"/>
<dbReference type="EMBL" id="CAJGYM010000004">
    <property type="protein sequence ID" value="CAD6186462.1"/>
    <property type="molecule type" value="Genomic_DNA"/>
</dbReference>
<dbReference type="SMART" id="SM00271">
    <property type="entry name" value="DnaJ"/>
    <property type="match status" value="1"/>
</dbReference>
<dbReference type="CDD" id="cd06257">
    <property type="entry name" value="DnaJ"/>
    <property type="match status" value="1"/>
</dbReference>
<accession>A0A8S1GUJ8</accession>
<gene>
    <name evidence="4" type="ORF">CAUJ_LOCUS2381</name>
</gene>
<keyword evidence="1" id="KW-0143">Chaperone</keyword>
<dbReference type="Proteomes" id="UP000835052">
    <property type="component" value="Unassembled WGS sequence"/>
</dbReference>
<dbReference type="InterPro" id="IPR036869">
    <property type="entry name" value="J_dom_sf"/>
</dbReference>
<dbReference type="PANTHER" id="PTHR24078:SF571">
    <property type="entry name" value="J DOMAIN-CONTAINING PROTEIN"/>
    <property type="match status" value="1"/>
</dbReference>
<dbReference type="SUPFAM" id="SSF46565">
    <property type="entry name" value="Chaperone J-domain"/>
    <property type="match status" value="1"/>
</dbReference>
<comment type="caution">
    <text evidence="4">The sequence shown here is derived from an EMBL/GenBank/DDBJ whole genome shotgun (WGS) entry which is preliminary data.</text>
</comment>
<dbReference type="CDD" id="cd10747">
    <property type="entry name" value="DnaJ_C"/>
    <property type="match status" value="1"/>
</dbReference>
<evidence type="ECO:0000313" key="4">
    <source>
        <dbReference type="EMBL" id="CAD6186462.1"/>
    </source>
</evidence>
<dbReference type="GO" id="GO:0006457">
    <property type="term" value="P:protein folding"/>
    <property type="evidence" value="ECO:0007669"/>
    <property type="project" value="InterPro"/>
</dbReference>
<feature type="region of interest" description="Disordered" evidence="2">
    <location>
        <begin position="39"/>
        <end position="60"/>
    </location>
</feature>
<name>A0A8S1GUJ8_9PELO</name>
<dbReference type="InterPro" id="IPR008971">
    <property type="entry name" value="HSP40/DnaJ_pept-bd"/>
</dbReference>
<dbReference type="GO" id="GO:0051087">
    <property type="term" value="F:protein-folding chaperone binding"/>
    <property type="evidence" value="ECO:0007669"/>
    <property type="project" value="TreeGrafter"/>
</dbReference>
<dbReference type="SUPFAM" id="SSF49493">
    <property type="entry name" value="HSP40/DnaJ peptide-binding domain"/>
    <property type="match status" value="3"/>
</dbReference>
<dbReference type="GO" id="GO:0005829">
    <property type="term" value="C:cytosol"/>
    <property type="evidence" value="ECO:0007669"/>
    <property type="project" value="TreeGrafter"/>
</dbReference>
<evidence type="ECO:0000256" key="2">
    <source>
        <dbReference type="SAM" id="MobiDB-lite"/>
    </source>
</evidence>
<keyword evidence="5" id="KW-1185">Reference proteome</keyword>
<dbReference type="PROSITE" id="PS50076">
    <property type="entry name" value="DNAJ_2"/>
    <property type="match status" value="1"/>
</dbReference>
<evidence type="ECO:0000259" key="3">
    <source>
        <dbReference type="PROSITE" id="PS50076"/>
    </source>
</evidence>
<protein>
    <recommendedName>
        <fullName evidence="3">J domain-containing protein</fullName>
    </recommendedName>
</protein>
<dbReference type="OrthoDB" id="550424at2759"/>
<organism evidence="4 5">
    <name type="scientific">Caenorhabditis auriculariae</name>
    <dbReference type="NCBI Taxonomy" id="2777116"/>
    <lineage>
        <taxon>Eukaryota</taxon>
        <taxon>Metazoa</taxon>
        <taxon>Ecdysozoa</taxon>
        <taxon>Nematoda</taxon>
        <taxon>Chromadorea</taxon>
        <taxon>Rhabditida</taxon>
        <taxon>Rhabditina</taxon>
        <taxon>Rhabditomorpha</taxon>
        <taxon>Rhabditoidea</taxon>
        <taxon>Rhabditidae</taxon>
        <taxon>Peloderinae</taxon>
        <taxon>Caenorhabditis</taxon>
    </lineage>
</organism>
<dbReference type="Pfam" id="PF00226">
    <property type="entry name" value="DnaJ"/>
    <property type="match status" value="1"/>
</dbReference>
<feature type="domain" description="J" evidence="3">
    <location>
        <begin position="1"/>
        <end position="65"/>
    </location>
</feature>
<dbReference type="Gene3D" id="1.10.287.110">
    <property type="entry name" value="DnaJ domain"/>
    <property type="match status" value="1"/>
</dbReference>
<dbReference type="Gene3D" id="2.60.260.20">
    <property type="entry name" value="Urease metallochaperone UreE, N-terminal domain"/>
    <property type="match status" value="4"/>
</dbReference>
<dbReference type="InterPro" id="IPR051339">
    <property type="entry name" value="DnaJ_subfamily_B"/>
</dbReference>
<dbReference type="GO" id="GO:0051082">
    <property type="term" value="F:unfolded protein binding"/>
    <property type="evidence" value="ECO:0007669"/>
    <property type="project" value="InterPro"/>
</dbReference>
<dbReference type="PRINTS" id="PR00625">
    <property type="entry name" value="JDOMAIN"/>
</dbReference>